<accession>A0A6L9S8A5</accession>
<feature type="domain" description="Helix-turn-helix" evidence="1">
    <location>
        <begin position="15"/>
        <end position="63"/>
    </location>
</feature>
<keyword evidence="4" id="KW-1185">Reference proteome</keyword>
<dbReference type="Pfam" id="PF12728">
    <property type="entry name" value="HTH_17"/>
    <property type="match status" value="1"/>
</dbReference>
<dbReference type="InterPro" id="IPR041657">
    <property type="entry name" value="HTH_17"/>
</dbReference>
<dbReference type="AlphaFoldDB" id="A0A6L9S8A5"/>
<dbReference type="InterPro" id="IPR025474">
    <property type="entry name" value="DUF4325"/>
</dbReference>
<evidence type="ECO:0000259" key="1">
    <source>
        <dbReference type="Pfam" id="PF12728"/>
    </source>
</evidence>
<sequence>MMEDVGKSDVVRLVRVSDVARELGLSPSRIRQLADSGEIPSSRTTGGHRLFDLAEVRAAVARRALGSRTAAAVTPGRPADWRQELALEGLEEHEVWRDICKNLELDSASPAGKIAAYAFMEMLNNAIDHSSGRVVEIRWWVSEDLWCFEMRDDGIGAFQRLRSGLHLASDFEAIQELSKGKRTTDPARHTGEGIFFTSKVVDLFRITSSGIRWTVDNLRDDMALGAAPVAAGTAVVCQLDPHTERVIGDVFRQFTDDSEFVRTRTTVRLFELGTMFVSRSEARRLLDGLESDFEIVEVDFTGIDDVGQGFVDELVRVWPNMHPGKSVVPINMNRAVEFMVTRGLRRAERQSGE</sequence>
<organism evidence="3 4">
    <name type="scientific">Phytoactinopolyspora halotolerans</name>
    <dbReference type="NCBI Taxonomy" id="1981512"/>
    <lineage>
        <taxon>Bacteria</taxon>
        <taxon>Bacillati</taxon>
        <taxon>Actinomycetota</taxon>
        <taxon>Actinomycetes</taxon>
        <taxon>Jiangellales</taxon>
        <taxon>Jiangellaceae</taxon>
        <taxon>Phytoactinopolyspora</taxon>
    </lineage>
</organism>
<reference evidence="3 4" key="1">
    <citation type="submission" date="2020-02" db="EMBL/GenBank/DDBJ databases">
        <authorList>
            <person name="Li X.-J."/>
            <person name="Han X.-M."/>
        </authorList>
    </citation>
    <scope>NUCLEOTIDE SEQUENCE [LARGE SCALE GENOMIC DNA]</scope>
    <source>
        <strain evidence="3 4">CCTCC AB 2017055</strain>
    </source>
</reference>
<comment type="caution">
    <text evidence="3">The sequence shown here is derived from an EMBL/GenBank/DDBJ whole genome shotgun (WGS) entry which is preliminary data.</text>
</comment>
<dbReference type="InterPro" id="IPR009061">
    <property type="entry name" value="DNA-bd_dom_put_sf"/>
</dbReference>
<dbReference type="Proteomes" id="UP000475214">
    <property type="component" value="Unassembled WGS sequence"/>
</dbReference>
<protein>
    <submittedName>
        <fullName evidence="3">DUF4325 domain-containing protein</fullName>
    </submittedName>
</protein>
<name>A0A6L9S8A5_9ACTN</name>
<dbReference type="InterPro" id="IPR036890">
    <property type="entry name" value="HATPase_C_sf"/>
</dbReference>
<dbReference type="Pfam" id="PF14213">
    <property type="entry name" value="DUF4325"/>
    <property type="match status" value="1"/>
</dbReference>
<gene>
    <name evidence="3" type="ORF">G1H10_13850</name>
</gene>
<dbReference type="EMBL" id="JAAGOA010000008">
    <property type="protein sequence ID" value="NEE01253.1"/>
    <property type="molecule type" value="Genomic_DNA"/>
</dbReference>
<dbReference type="SUPFAM" id="SSF55874">
    <property type="entry name" value="ATPase domain of HSP90 chaperone/DNA topoisomerase II/histidine kinase"/>
    <property type="match status" value="1"/>
</dbReference>
<dbReference type="Gene3D" id="1.10.1660.10">
    <property type="match status" value="1"/>
</dbReference>
<evidence type="ECO:0000259" key="2">
    <source>
        <dbReference type="Pfam" id="PF14213"/>
    </source>
</evidence>
<dbReference type="SUPFAM" id="SSF46955">
    <property type="entry name" value="Putative DNA-binding domain"/>
    <property type="match status" value="1"/>
</dbReference>
<proteinExistence type="predicted"/>
<dbReference type="Gene3D" id="3.30.565.10">
    <property type="entry name" value="Histidine kinase-like ATPase, C-terminal domain"/>
    <property type="match status" value="1"/>
</dbReference>
<evidence type="ECO:0000313" key="3">
    <source>
        <dbReference type="EMBL" id="NEE01253.1"/>
    </source>
</evidence>
<evidence type="ECO:0000313" key="4">
    <source>
        <dbReference type="Proteomes" id="UP000475214"/>
    </source>
</evidence>
<dbReference type="RefSeq" id="WP_163738488.1">
    <property type="nucleotide sequence ID" value="NZ_JAAGOA010000008.1"/>
</dbReference>
<feature type="domain" description="DUF4325" evidence="2">
    <location>
        <begin position="282"/>
        <end position="336"/>
    </location>
</feature>